<proteinExistence type="inferred from homology"/>
<sequence>MNIRKPRVEDGAQLRRLVAGSEEIDDNSCYLYLLLCQDFADTCIVAEVDGSIVGFVTGYTPPTRPTSLFVWQVVVAPEARRQGLAKRMLEALIAQFPGEKLEWVEATITPDNQPSRRLFDALARSMHTEIAFTPYFLAEHFGTFAHDPEELCRVGPIGPNRKRS</sequence>
<dbReference type="EMBL" id="PUIA01000010">
    <property type="protein sequence ID" value="PQO40805.1"/>
    <property type="molecule type" value="Genomic_DNA"/>
</dbReference>
<dbReference type="UniPathway" id="UPA00067">
    <property type="reaction ID" value="UER00122"/>
</dbReference>
<dbReference type="PROSITE" id="PS51186">
    <property type="entry name" value="GNAT"/>
    <property type="match status" value="1"/>
</dbReference>
<dbReference type="InterPro" id="IPR000182">
    <property type="entry name" value="GNAT_dom"/>
</dbReference>
<evidence type="ECO:0000256" key="8">
    <source>
        <dbReference type="RuleBase" id="RU365045"/>
    </source>
</evidence>
<dbReference type="SUPFAM" id="SSF55729">
    <property type="entry name" value="Acyl-CoA N-acyltransferases (Nat)"/>
    <property type="match status" value="1"/>
</dbReference>
<evidence type="ECO:0000256" key="1">
    <source>
        <dbReference type="ARBA" id="ARBA00004978"/>
    </source>
</evidence>
<evidence type="ECO:0000256" key="7">
    <source>
        <dbReference type="ARBA" id="ARBA00048924"/>
    </source>
</evidence>
<dbReference type="AlphaFoldDB" id="A0A2S8G8M2"/>
<dbReference type="Gene3D" id="3.40.630.30">
    <property type="match status" value="1"/>
</dbReference>
<comment type="function">
    <text evidence="8">Catalyzes the acetylation of L-2,4-diaminobutyrate (DABA) to gamma-N-acetyl-alpha,gamma-diaminobutyric acid (ADABA) with acetyl coenzyme A.</text>
</comment>
<dbReference type="InterPro" id="IPR016181">
    <property type="entry name" value="Acyl_CoA_acyltransferase"/>
</dbReference>
<evidence type="ECO:0000256" key="2">
    <source>
        <dbReference type="ARBA" id="ARBA00010712"/>
    </source>
</evidence>
<dbReference type="Pfam" id="PF00583">
    <property type="entry name" value="Acetyltransf_1"/>
    <property type="match status" value="1"/>
</dbReference>
<comment type="similarity">
    <text evidence="2 8">Belongs to the acetyltransferase family. EctA subfamily.</text>
</comment>
<evidence type="ECO:0000313" key="10">
    <source>
        <dbReference type="EMBL" id="PQO40805.1"/>
    </source>
</evidence>
<evidence type="ECO:0000256" key="6">
    <source>
        <dbReference type="ARBA" id="ARBA00023315"/>
    </source>
</evidence>
<dbReference type="Proteomes" id="UP000240009">
    <property type="component" value="Unassembled WGS sequence"/>
</dbReference>
<comment type="caution">
    <text evidence="10">The sequence shown here is derived from an EMBL/GenBank/DDBJ whole genome shotgun (WGS) entry which is preliminary data.</text>
</comment>
<dbReference type="RefSeq" id="WP_105349712.1">
    <property type="nucleotide sequence ID" value="NZ_PUIA01000010.1"/>
</dbReference>
<dbReference type="EC" id="2.3.1.178" evidence="3 8"/>
<dbReference type="PANTHER" id="PTHR43072">
    <property type="entry name" value="N-ACETYLTRANSFERASE"/>
    <property type="match status" value="1"/>
</dbReference>
<name>A0A2S8G8M2_9BACT</name>
<dbReference type="CDD" id="cd04301">
    <property type="entry name" value="NAT_SF"/>
    <property type="match status" value="1"/>
</dbReference>
<dbReference type="InterPro" id="IPR012772">
    <property type="entry name" value="Ectoine_EctA"/>
</dbReference>
<feature type="domain" description="N-acetyltransferase" evidence="9">
    <location>
        <begin position="1"/>
        <end position="139"/>
    </location>
</feature>
<comment type="pathway">
    <text evidence="1 8">Amine and polyamine biosynthesis; ectoine biosynthesis; L-ectoine from L-aspartate 4-semialdehyde: step 2/3.</text>
</comment>
<evidence type="ECO:0000256" key="5">
    <source>
        <dbReference type="ARBA" id="ARBA00022679"/>
    </source>
</evidence>
<protein>
    <recommendedName>
        <fullName evidence="4 8">L-2,4-diaminobutyric acid acetyltransferase</fullName>
        <shortName evidence="8">DABA acetyltransferase</shortName>
        <ecNumber evidence="3 8">2.3.1.178</ecNumber>
    </recommendedName>
</protein>
<gene>
    <name evidence="8 10" type="primary">ectA</name>
    <name evidence="10" type="ORF">C5Y96_01130</name>
</gene>
<dbReference type="OrthoDB" id="2436196at2"/>
<reference evidence="10 11" key="1">
    <citation type="submission" date="2018-02" db="EMBL/GenBank/DDBJ databases">
        <title>Comparative genomes isolates from brazilian mangrove.</title>
        <authorList>
            <person name="Araujo J.E."/>
            <person name="Taketani R.G."/>
            <person name="Silva M.C.P."/>
            <person name="Loureco M.V."/>
            <person name="Andreote F.D."/>
        </authorList>
    </citation>
    <scope>NUCLEOTIDE SEQUENCE [LARGE SCALE GENOMIC DNA]</scope>
    <source>
        <strain evidence="10 11">HEX-2 MGV</strain>
    </source>
</reference>
<keyword evidence="6 8" id="KW-0012">Acyltransferase</keyword>
<evidence type="ECO:0000256" key="4">
    <source>
        <dbReference type="ARBA" id="ARBA00017935"/>
    </source>
</evidence>
<dbReference type="GO" id="GO:0019491">
    <property type="term" value="P:ectoine biosynthetic process"/>
    <property type="evidence" value="ECO:0007669"/>
    <property type="project" value="UniProtKB-UniPathway"/>
</dbReference>
<evidence type="ECO:0000259" key="9">
    <source>
        <dbReference type="PROSITE" id="PS51186"/>
    </source>
</evidence>
<evidence type="ECO:0000313" key="11">
    <source>
        <dbReference type="Proteomes" id="UP000240009"/>
    </source>
</evidence>
<organism evidence="10 11">
    <name type="scientific">Blastopirellula marina</name>
    <dbReference type="NCBI Taxonomy" id="124"/>
    <lineage>
        <taxon>Bacteria</taxon>
        <taxon>Pseudomonadati</taxon>
        <taxon>Planctomycetota</taxon>
        <taxon>Planctomycetia</taxon>
        <taxon>Pirellulales</taxon>
        <taxon>Pirellulaceae</taxon>
        <taxon>Blastopirellula</taxon>
    </lineage>
</organism>
<accession>A0A2S8G8M2</accession>
<dbReference type="GO" id="GO:0033816">
    <property type="term" value="F:diaminobutyrate acetyltransferase activity"/>
    <property type="evidence" value="ECO:0007669"/>
    <property type="project" value="UniProtKB-EC"/>
</dbReference>
<comment type="catalytic activity">
    <reaction evidence="7 8">
        <text>L-2,4-diaminobutanoate + acetyl-CoA = (2S)-4-acetamido-2-aminobutanoate + CoA + H(+)</text>
        <dbReference type="Rhea" id="RHEA:16901"/>
        <dbReference type="ChEBI" id="CHEBI:15378"/>
        <dbReference type="ChEBI" id="CHEBI:57287"/>
        <dbReference type="ChEBI" id="CHEBI:57288"/>
        <dbReference type="ChEBI" id="CHEBI:58761"/>
        <dbReference type="ChEBI" id="CHEBI:58929"/>
        <dbReference type="EC" id="2.3.1.178"/>
    </reaction>
</comment>
<dbReference type="NCBIfam" id="TIGR02406">
    <property type="entry name" value="ectoine_EctA"/>
    <property type="match status" value="1"/>
</dbReference>
<keyword evidence="5 8" id="KW-0808">Transferase</keyword>
<evidence type="ECO:0000256" key="3">
    <source>
        <dbReference type="ARBA" id="ARBA00012355"/>
    </source>
</evidence>